<evidence type="ECO:0000313" key="2">
    <source>
        <dbReference type="EMBL" id="CDW25648.1"/>
    </source>
</evidence>
<sequence length="108" mass="12551">RKRYKLLSTSSTLSKYFTLKDSRVDTNRDKLTPRIPINREGIRVKVREEGGSEINENGQKSFRAQREDGSTRKEKLVTSIGQLLKVTNQIFSHFVKELLSNRRLSELK</sequence>
<dbReference type="EMBL" id="HACA01008287">
    <property type="protein sequence ID" value="CDW25648.1"/>
    <property type="molecule type" value="Transcribed_RNA"/>
</dbReference>
<feature type="non-terminal residue" evidence="2">
    <location>
        <position position="1"/>
    </location>
</feature>
<name>A0A0K2THX4_LEPSM</name>
<feature type="region of interest" description="Disordered" evidence="1">
    <location>
        <begin position="48"/>
        <end position="70"/>
    </location>
</feature>
<reference evidence="2" key="1">
    <citation type="submission" date="2014-05" db="EMBL/GenBank/DDBJ databases">
        <authorList>
            <person name="Chronopoulou M."/>
        </authorList>
    </citation>
    <scope>NUCLEOTIDE SEQUENCE</scope>
    <source>
        <tissue evidence="2">Whole organism</tissue>
    </source>
</reference>
<accession>A0A0K2THX4</accession>
<dbReference type="AlphaFoldDB" id="A0A0K2THX4"/>
<evidence type="ECO:0000256" key="1">
    <source>
        <dbReference type="SAM" id="MobiDB-lite"/>
    </source>
</evidence>
<protein>
    <submittedName>
        <fullName evidence="2">Uncharacterized protein</fullName>
    </submittedName>
</protein>
<organism evidence="2">
    <name type="scientific">Lepeophtheirus salmonis</name>
    <name type="common">Salmon louse</name>
    <name type="synonym">Caligus salmonis</name>
    <dbReference type="NCBI Taxonomy" id="72036"/>
    <lineage>
        <taxon>Eukaryota</taxon>
        <taxon>Metazoa</taxon>
        <taxon>Ecdysozoa</taxon>
        <taxon>Arthropoda</taxon>
        <taxon>Crustacea</taxon>
        <taxon>Multicrustacea</taxon>
        <taxon>Hexanauplia</taxon>
        <taxon>Copepoda</taxon>
        <taxon>Siphonostomatoida</taxon>
        <taxon>Caligidae</taxon>
        <taxon>Lepeophtheirus</taxon>
    </lineage>
</organism>
<proteinExistence type="predicted"/>